<accession>R4Z276</accession>
<dbReference type="Proteomes" id="UP000018291">
    <property type="component" value="Unassembled WGS sequence"/>
</dbReference>
<dbReference type="Pfam" id="PF05016">
    <property type="entry name" value="ParE_toxin"/>
    <property type="match status" value="1"/>
</dbReference>
<dbReference type="RefSeq" id="WP_012229450.1">
    <property type="nucleotide sequence ID" value="NZ_HG422565.1"/>
</dbReference>
<protein>
    <recommendedName>
        <fullName evidence="4">Plasmid stabilization system</fullName>
    </recommendedName>
</protein>
<evidence type="ECO:0008006" key="4">
    <source>
        <dbReference type="Google" id="ProtNLM"/>
    </source>
</evidence>
<reference evidence="2 3" key="1">
    <citation type="journal article" date="2013" name="ISME J.">
        <title>Metabolic model for the filamentous 'Candidatus Microthrix parvicella' based on genomic and metagenomic analyses.</title>
        <authorList>
            <person name="Jon McIlroy S."/>
            <person name="Kristiansen R."/>
            <person name="Albertsen M."/>
            <person name="Michael Karst S."/>
            <person name="Rossetti S."/>
            <person name="Lund Nielsen J."/>
            <person name="Tandoi V."/>
            <person name="James Seviour R."/>
            <person name="Nielsen P.H."/>
        </authorList>
    </citation>
    <scope>NUCLEOTIDE SEQUENCE [LARGE SCALE GENOMIC DNA]</scope>
    <source>
        <strain evidence="2 3">RN1</strain>
    </source>
</reference>
<organism evidence="2 3">
    <name type="scientific">Candidatus Neomicrothrix parvicella RN1</name>
    <dbReference type="NCBI Taxonomy" id="1229780"/>
    <lineage>
        <taxon>Bacteria</taxon>
        <taxon>Bacillati</taxon>
        <taxon>Actinomycetota</taxon>
        <taxon>Acidimicrobiia</taxon>
        <taxon>Acidimicrobiales</taxon>
        <taxon>Microthrixaceae</taxon>
        <taxon>Candidatus Neomicrothrix</taxon>
    </lineage>
</organism>
<dbReference type="InterPro" id="IPR007712">
    <property type="entry name" value="RelE/ParE_toxin"/>
</dbReference>
<dbReference type="InterPro" id="IPR035093">
    <property type="entry name" value="RelE/ParE_toxin_dom_sf"/>
</dbReference>
<dbReference type="AlphaFoldDB" id="R4Z276"/>
<dbReference type="Gene3D" id="3.30.2310.20">
    <property type="entry name" value="RelE-like"/>
    <property type="match status" value="1"/>
</dbReference>
<name>R4Z276_9ACTN</name>
<keyword evidence="3" id="KW-1185">Reference proteome</keyword>
<sequence>MNGLTVSGRRLRSEFHPSAEDDLTEAWSWYEEQQPGLGDRFLDAVRAALDNVAQWPNSGTSAIEDPDGGIVERRVATWTFPYAIRYRTIGESIVVMAIYHQRRHPDFGTDRTP</sequence>
<evidence type="ECO:0000313" key="2">
    <source>
        <dbReference type="EMBL" id="CCM65049.1"/>
    </source>
</evidence>
<comment type="caution">
    <text evidence="2">The sequence shown here is derived from an EMBL/GenBank/DDBJ whole genome shotgun (WGS) entry which is preliminary data.</text>
</comment>
<proteinExistence type="predicted"/>
<gene>
    <name evidence="2" type="ORF">BN381_500007</name>
</gene>
<dbReference type="EMBL" id="CANL01000046">
    <property type="protein sequence ID" value="CCM65049.1"/>
    <property type="molecule type" value="Genomic_DNA"/>
</dbReference>
<evidence type="ECO:0000313" key="3">
    <source>
        <dbReference type="Proteomes" id="UP000018291"/>
    </source>
</evidence>
<dbReference type="STRING" id="1229780.BN381_500007"/>
<dbReference type="HOGENOM" id="CLU_147162_7_0_11"/>
<evidence type="ECO:0000256" key="1">
    <source>
        <dbReference type="ARBA" id="ARBA00022649"/>
    </source>
</evidence>
<dbReference type="OrthoDB" id="278204at2"/>
<keyword evidence="1" id="KW-1277">Toxin-antitoxin system</keyword>
<dbReference type="eggNOG" id="COG3668">
    <property type="taxonomic scope" value="Bacteria"/>
</dbReference>